<evidence type="ECO:0000256" key="3">
    <source>
        <dbReference type="ARBA" id="ARBA00023143"/>
    </source>
</evidence>
<keyword evidence="3 4" id="KW-0975">Bacterial flagellum</keyword>
<name>A0A6J5E0E8_9BURK</name>
<dbReference type="GO" id="GO:0009425">
    <property type="term" value="C:bacterial-type flagellum basal body"/>
    <property type="evidence" value="ECO:0007669"/>
    <property type="project" value="UniProtKB-SubCell"/>
</dbReference>
<keyword evidence="6" id="KW-0969">Cilium</keyword>
<dbReference type="GO" id="GO:0005198">
    <property type="term" value="F:structural molecule activity"/>
    <property type="evidence" value="ECO:0007669"/>
    <property type="project" value="UniProtKB-UniRule"/>
</dbReference>
<comment type="similarity">
    <text evidence="2 4">Belongs to the FliE family.</text>
</comment>
<dbReference type="HAMAP" id="MF_00724">
    <property type="entry name" value="FliE"/>
    <property type="match status" value="1"/>
</dbReference>
<comment type="subcellular location">
    <subcellularLocation>
        <location evidence="1 4">Bacterial flagellum basal body</location>
    </subcellularLocation>
</comment>
<dbReference type="Proteomes" id="UP000494330">
    <property type="component" value="Unassembled WGS sequence"/>
</dbReference>
<organism evidence="6 7">
    <name type="scientific">Burkholderia paludis</name>
    <dbReference type="NCBI Taxonomy" id="1506587"/>
    <lineage>
        <taxon>Bacteria</taxon>
        <taxon>Pseudomonadati</taxon>
        <taxon>Pseudomonadota</taxon>
        <taxon>Betaproteobacteria</taxon>
        <taxon>Burkholderiales</taxon>
        <taxon>Burkholderiaceae</taxon>
        <taxon>Burkholderia</taxon>
        <taxon>Burkholderia cepacia complex</taxon>
    </lineage>
</organism>
<evidence type="ECO:0000256" key="2">
    <source>
        <dbReference type="ARBA" id="ARBA00009272"/>
    </source>
</evidence>
<sequence length="108" mass="11419">MSGIDAITAAASAATAQVPIPGPETGAVPDAGAQPSASFGQFVGDGVEQVNQALLASQSDLQSLALGNAQNLHQIMMRLEETRLSFELMMQVRSRVLEAYQDVMKMQI</sequence>
<dbReference type="PRINTS" id="PR01006">
    <property type="entry name" value="FLGHOOKFLIE"/>
</dbReference>
<reference evidence="6 7" key="1">
    <citation type="submission" date="2019-09" db="EMBL/GenBank/DDBJ databases">
        <authorList>
            <person name="Depoorter E."/>
        </authorList>
    </citation>
    <scope>NUCLEOTIDE SEQUENCE [LARGE SCALE GENOMIC DNA]</scope>
    <source>
        <strain evidence="6">LMG 30113</strain>
    </source>
</reference>
<evidence type="ECO:0000256" key="1">
    <source>
        <dbReference type="ARBA" id="ARBA00004117"/>
    </source>
</evidence>
<dbReference type="Pfam" id="PF02049">
    <property type="entry name" value="FliE"/>
    <property type="match status" value="1"/>
</dbReference>
<dbReference type="GO" id="GO:0003774">
    <property type="term" value="F:cytoskeletal motor activity"/>
    <property type="evidence" value="ECO:0007669"/>
    <property type="project" value="InterPro"/>
</dbReference>
<proteinExistence type="inferred from homology"/>
<dbReference type="PANTHER" id="PTHR34653">
    <property type="match status" value="1"/>
</dbReference>
<evidence type="ECO:0000313" key="7">
    <source>
        <dbReference type="Proteomes" id="UP000494330"/>
    </source>
</evidence>
<protein>
    <recommendedName>
        <fullName evidence="4 5">Flagellar hook-basal body complex protein FliE</fullName>
    </recommendedName>
</protein>
<dbReference type="GO" id="GO:0071973">
    <property type="term" value="P:bacterial-type flagellum-dependent cell motility"/>
    <property type="evidence" value="ECO:0007669"/>
    <property type="project" value="InterPro"/>
</dbReference>
<dbReference type="PANTHER" id="PTHR34653:SF1">
    <property type="entry name" value="FLAGELLAR HOOK-BASAL BODY COMPLEX PROTEIN FLIE"/>
    <property type="match status" value="1"/>
</dbReference>
<gene>
    <name evidence="4" type="primary">fliE</name>
    <name evidence="6" type="ORF">BPA30113_07125</name>
</gene>
<evidence type="ECO:0000256" key="4">
    <source>
        <dbReference type="HAMAP-Rule" id="MF_00724"/>
    </source>
</evidence>
<accession>A0A6J5E0E8</accession>
<dbReference type="AlphaFoldDB" id="A0A6J5E0E8"/>
<dbReference type="RefSeq" id="WP_063934615.1">
    <property type="nucleotide sequence ID" value="NZ_CABVQD010000046.1"/>
</dbReference>
<keyword evidence="6" id="KW-0282">Flagellum</keyword>
<evidence type="ECO:0000256" key="5">
    <source>
        <dbReference type="NCBIfam" id="TIGR00205"/>
    </source>
</evidence>
<dbReference type="NCBIfam" id="TIGR00205">
    <property type="entry name" value="fliE"/>
    <property type="match status" value="1"/>
</dbReference>
<keyword evidence="6" id="KW-0966">Cell projection</keyword>
<dbReference type="InterPro" id="IPR001624">
    <property type="entry name" value="FliE"/>
</dbReference>
<keyword evidence="7" id="KW-1185">Reference proteome</keyword>
<dbReference type="EMBL" id="CABVQD010000046">
    <property type="protein sequence ID" value="VWC43749.1"/>
    <property type="molecule type" value="Genomic_DNA"/>
</dbReference>
<evidence type="ECO:0000313" key="6">
    <source>
        <dbReference type="EMBL" id="VWC43749.1"/>
    </source>
</evidence>